<dbReference type="Pfam" id="PF17162">
    <property type="entry name" value="DUF5118"/>
    <property type="match status" value="1"/>
</dbReference>
<evidence type="ECO:0000259" key="3">
    <source>
        <dbReference type="Pfam" id="PF17162"/>
    </source>
</evidence>
<feature type="domain" description="DUF5117" evidence="2">
    <location>
        <begin position="78"/>
        <end position="264"/>
    </location>
</feature>
<name>A0A1H4CZD7_9BACT</name>
<dbReference type="CDD" id="cd04276">
    <property type="entry name" value="ZnMc_MMP_like_2"/>
    <property type="match status" value="1"/>
</dbReference>
<accession>A0A1H4CZD7</accession>
<dbReference type="InterPro" id="IPR024079">
    <property type="entry name" value="MetalloPept_cat_dom_sf"/>
</dbReference>
<dbReference type="InterPro" id="IPR033428">
    <property type="entry name" value="DUF5118"/>
</dbReference>
<dbReference type="InterPro" id="IPR032534">
    <property type="entry name" value="EcxA_zinc-bd"/>
</dbReference>
<dbReference type="GO" id="GO:0008237">
    <property type="term" value="F:metallopeptidase activity"/>
    <property type="evidence" value="ECO:0007669"/>
    <property type="project" value="InterPro"/>
</dbReference>
<proteinExistence type="predicted"/>
<evidence type="ECO:0000313" key="5">
    <source>
        <dbReference type="Proteomes" id="UP000183253"/>
    </source>
</evidence>
<dbReference type="PANTHER" id="PTHR38478">
    <property type="entry name" value="PEPTIDASE M1A AND M12B"/>
    <property type="match status" value="1"/>
</dbReference>
<dbReference type="SUPFAM" id="SSF55486">
    <property type="entry name" value="Metalloproteases ('zincins'), catalytic domain"/>
    <property type="match status" value="1"/>
</dbReference>
<gene>
    <name evidence="4" type="ORF">SAMN05444145_10582</name>
</gene>
<evidence type="ECO:0008006" key="6">
    <source>
        <dbReference type="Google" id="ProtNLM"/>
    </source>
</evidence>
<evidence type="ECO:0000259" key="2">
    <source>
        <dbReference type="Pfam" id="PF17148"/>
    </source>
</evidence>
<evidence type="ECO:0000313" key="4">
    <source>
        <dbReference type="EMBL" id="SEA65688.1"/>
    </source>
</evidence>
<dbReference type="Pfam" id="PF17148">
    <property type="entry name" value="DUF5117"/>
    <property type="match status" value="1"/>
</dbReference>
<dbReference type="EMBL" id="FNRI01000005">
    <property type="protein sequence ID" value="SEA65688.1"/>
    <property type="molecule type" value="Genomic_DNA"/>
</dbReference>
<dbReference type="AlphaFoldDB" id="A0A1H4CZD7"/>
<dbReference type="RefSeq" id="WP_010260297.1">
    <property type="nucleotide sequence ID" value="NZ_CAEG01000005.1"/>
</dbReference>
<evidence type="ECO:0000259" key="1">
    <source>
        <dbReference type="Pfam" id="PF16313"/>
    </source>
</evidence>
<dbReference type="Pfam" id="PF16313">
    <property type="entry name" value="DUF4953"/>
    <property type="match status" value="1"/>
</dbReference>
<keyword evidence="5" id="KW-1185">Reference proteome</keyword>
<protein>
    <recommendedName>
        <fullName evidence="6">Zinc-dependent metalloprotease</fullName>
    </recommendedName>
</protein>
<dbReference type="STRING" id="1033731.SAMN05444145_10582"/>
<organism evidence="4 5">
    <name type="scientific">Alistipes timonensis JC136</name>
    <dbReference type="NCBI Taxonomy" id="1033731"/>
    <lineage>
        <taxon>Bacteria</taxon>
        <taxon>Pseudomonadati</taxon>
        <taxon>Bacteroidota</taxon>
        <taxon>Bacteroidia</taxon>
        <taxon>Bacteroidales</taxon>
        <taxon>Rikenellaceae</taxon>
        <taxon>Alistipes</taxon>
    </lineage>
</organism>
<dbReference type="PANTHER" id="PTHR38478:SF1">
    <property type="entry name" value="ZINC DEPENDENT METALLOPROTEASE DOMAIN LIPOPROTEIN"/>
    <property type="match status" value="1"/>
</dbReference>
<feature type="domain" description="EcxA zinc-binding" evidence="1">
    <location>
        <begin position="396"/>
        <end position="702"/>
    </location>
</feature>
<reference evidence="4 5" key="1">
    <citation type="submission" date="2016-10" db="EMBL/GenBank/DDBJ databases">
        <authorList>
            <person name="de Groot N.N."/>
        </authorList>
    </citation>
    <scope>NUCLEOTIDE SEQUENCE [LARGE SCALE GENOMIC DNA]</scope>
    <source>
        <strain evidence="4 5">DSM 25383</strain>
    </source>
</reference>
<dbReference type="Proteomes" id="UP000183253">
    <property type="component" value="Unassembled WGS sequence"/>
</dbReference>
<dbReference type="Gene3D" id="3.40.390.10">
    <property type="entry name" value="Collagenase (Catalytic Domain)"/>
    <property type="match status" value="1"/>
</dbReference>
<sequence>MSQSDSTANKKSKYDEFFKEKHETARGLITLHKMKGKLYFELPVNLLGREMLIGSTVTEISENANAVVGSKPTQPLHVLFTKTDTHVQLREVNADYIATDAAIDRALEKSSIGSILKNAKIETFNNDSTAVVFDMTSFFVGDNKKMSPFDRNSLYGSAFKRTESFKSENSYLSGIKAFGDNVSVRSCLSYTYSLASYGDGKTLLKDAPFTVEMTRSIILLPEKPYRPRMADYRIGVFFTPRMQLGEGSRTTAPVYYANRWQLAPSDTAAFRRGEKVRPVKPIVFYVDSDFPAKWRPYIKEGINQWQELFEEIGFKDAIEARDFPTDDPEFDPDNLKYSCVRYAPIGIQNAMGPSWVDPRSGEILNASVYVYHDIVRLINKWRFVQTATVDEEVRQAELPDEILGDALRYVISHEIGHCLGFMHNMSASSVIPVDSLRSPTFTRQHGTTTSIMDYARFNYVAQPGDKERGVKLTPPRFGIHDRYLVHWTYMPVFEAANVEEEAPITAKWITDAVKEHPWARYGKQQFSVRFFDPRSQTEDLGDDVVKATRYGVKNLKTLIGDYDKWITSGDDDFEFRTEILEGIINQMAMYIQHVYLNVGGLYKNEVKADDTLPAFANIPTEKQVAALKYMFELYGDLDWLDNRELMNKLAIMGSPKAAVANMLGGLIISAPFSVSLSADVAGNSFSFRDCADIVYDFIWKPTVNGRKLTREQMDIQKQYVEQMMGVGNFPLPKASGKGFADQQHDMTACTCNLHGENLCGEISYDPVSGFGWSPRAIFNRGQATVADIYAYVSKVQTLLKSRVDNAPKETKAHYELLLRTIELGLK</sequence>
<dbReference type="InterPro" id="IPR033413">
    <property type="entry name" value="DUF5117"/>
</dbReference>
<feature type="domain" description="DUF5118" evidence="3">
    <location>
        <begin position="12"/>
        <end position="59"/>
    </location>
</feature>
<dbReference type="InterPro" id="IPR034032">
    <property type="entry name" value="Zn_MMP-like_bac"/>
</dbReference>